<dbReference type="InterPro" id="IPR005636">
    <property type="entry name" value="DTW"/>
</dbReference>
<dbReference type="GO" id="GO:0016432">
    <property type="term" value="F:tRNA-uridine aminocarboxypropyltransferase activity"/>
    <property type="evidence" value="ECO:0007669"/>
    <property type="project" value="UniProtKB-EC"/>
</dbReference>
<keyword evidence="8" id="KW-1185">Reference proteome</keyword>
<reference evidence="7" key="1">
    <citation type="submission" date="2020-08" db="EMBL/GenBank/DDBJ databases">
        <title>Novel species isolated from subtropical streams in China.</title>
        <authorList>
            <person name="Lu H."/>
        </authorList>
    </citation>
    <scope>NUCLEOTIDE SEQUENCE</scope>
    <source>
        <strain evidence="7">CY7W</strain>
    </source>
</reference>
<dbReference type="GO" id="GO:0008033">
    <property type="term" value="P:tRNA processing"/>
    <property type="evidence" value="ECO:0007669"/>
    <property type="project" value="UniProtKB-KW"/>
</dbReference>
<evidence type="ECO:0000259" key="6">
    <source>
        <dbReference type="SMART" id="SM01144"/>
    </source>
</evidence>
<keyword evidence="2" id="KW-0808">Transferase</keyword>
<evidence type="ECO:0000256" key="4">
    <source>
        <dbReference type="ARBA" id="ARBA00022694"/>
    </source>
</evidence>
<accession>A0A923I904</accession>
<comment type="similarity">
    <text evidence="5">Belongs to the TDD superfamily. DTWD2 family.</text>
</comment>
<dbReference type="EC" id="2.5.1.25" evidence="1"/>
<evidence type="ECO:0000313" key="7">
    <source>
        <dbReference type="EMBL" id="MBC3935758.1"/>
    </source>
</evidence>
<evidence type="ECO:0000256" key="1">
    <source>
        <dbReference type="ARBA" id="ARBA00012386"/>
    </source>
</evidence>
<protein>
    <recommendedName>
        <fullName evidence="1">tRNA-uridine aminocarboxypropyltransferase</fullName>
        <ecNumber evidence="1">2.5.1.25</ecNumber>
    </recommendedName>
</protein>
<feature type="domain" description="DTW" evidence="6">
    <location>
        <begin position="3"/>
        <end position="212"/>
    </location>
</feature>
<dbReference type="SMART" id="SM01144">
    <property type="entry name" value="DTW"/>
    <property type="match status" value="1"/>
</dbReference>
<dbReference type="EMBL" id="JACOGG010000009">
    <property type="protein sequence ID" value="MBC3935758.1"/>
    <property type="molecule type" value="Genomic_DNA"/>
</dbReference>
<dbReference type="PANTHER" id="PTHR21392:SF0">
    <property type="entry name" value="TRNA-URIDINE AMINOCARBOXYPROPYLTRANSFERASE 2"/>
    <property type="match status" value="1"/>
</dbReference>
<evidence type="ECO:0000313" key="8">
    <source>
        <dbReference type="Proteomes" id="UP000612361"/>
    </source>
</evidence>
<sequence length="215" mass="24154">MRSRETCQHCLRAARNCICSCVRPVHTRHELLILQHPLEISHVKGSGRLLHLCLPGSSLILAGEQFEQAVLAQALHGDWHSGAVAEAPQSARLTVLLYPDTTESEAEDLHSHGSAWEPSACEAPLRLVVLDATWRKSRKMLYLNPLLQALPRWSLRQMPASHYRIRKAHQPDQLSTLEASTYALMALQPEADFSPVLQAFDQMVERQLGWMQQGS</sequence>
<organism evidence="7 8">
    <name type="scientific">Undibacterium rugosum</name>
    <dbReference type="NCBI Taxonomy" id="2762291"/>
    <lineage>
        <taxon>Bacteria</taxon>
        <taxon>Pseudomonadati</taxon>
        <taxon>Pseudomonadota</taxon>
        <taxon>Betaproteobacteria</taxon>
        <taxon>Burkholderiales</taxon>
        <taxon>Oxalobacteraceae</taxon>
        <taxon>Undibacterium</taxon>
    </lineage>
</organism>
<dbReference type="RefSeq" id="WP_186881319.1">
    <property type="nucleotide sequence ID" value="NZ_JACOGG010000009.1"/>
</dbReference>
<evidence type="ECO:0000256" key="3">
    <source>
        <dbReference type="ARBA" id="ARBA00022691"/>
    </source>
</evidence>
<proteinExistence type="inferred from homology"/>
<evidence type="ECO:0000256" key="2">
    <source>
        <dbReference type="ARBA" id="ARBA00022679"/>
    </source>
</evidence>
<dbReference type="Pfam" id="PF03942">
    <property type="entry name" value="DTW"/>
    <property type="match status" value="1"/>
</dbReference>
<comment type="caution">
    <text evidence="7">The sequence shown here is derived from an EMBL/GenBank/DDBJ whole genome shotgun (WGS) entry which is preliminary data.</text>
</comment>
<dbReference type="AlphaFoldDB" id="A0A923I904"/>
<gene>
    <name evidence="7" type="ORF">H8K47_10340</name>
</gene>
<evidence type="ECO:0000256" key="5">
    <source>
        <dbReference type="ARBA" id="ARBA00034489"/>
    </source>
</evidence>
<dbReference type="InterPro" id="IPR039262">
    <property type="entry name" value="DTWD2/TAPT"/>
</dbReference>
<keyword evidence="3" id="KW-0949">S-adenosyl-L-methionine</keyword>
<keyword evidence="4" id="KW-0819">tRNA processing</keyword>
<dbReference type="PANTHER" id="PTHR21392">
    <property type="entry name" value="TRNA-URIDINE AMINOCARBOXYPROPYLTRANSFERASE 2"/>
    <property type="match status" value="1"/>
</dbReference>
<dbReference type="Proteomes" id="UP000612361">
    <property type="component" value="Unassembled WGS sequence"/>
</dbReference>
<name>A0A923I904_9BURK</name>